<dbReference type="SUPFAM" id="SSF50182">
    <property type="entry name" value="Sm-like ribonucleoproteins"/>
    <property type="match status" value="1"/>
</dbReference>
<organism evidence="2 3">
    <name type="scientific">Amylocarpus encephaloides</name>
    <dbReference type="NCBI Taxonomy" id="45428"/>
    <lineage>
        <taxon>Eukaryota</taxon>
        <taxon>Fungi</taxon>
        <taxon>Dikarya</taxon>
        <taxon>Ascomycota</taxon>
        <taxon>Pezizomycotina</taxon>
        <taxon>Leotiomycetes</taxon>
        <taxon>Helotiales</taxon>
        <taxon>Helotiales incertae sedis</taxon>
        <taxon>Amylocarpus</taxon>
    </lineage>
</organism>
<dbReference type="InterPro" id="IPR034110">
    <property type="entry name" value="LSMD1_Sm"/>
</dbReference>
<dbReference type="InterPro" id="IPR001163">
    <property type="entry name" value="Sm_dom_euk/arc"/>
</dbReference>
<feature type="domain" description="Sm" evidence="1">
    <location>
        <begin position="8"/>
        <end position="87"/>
    </location>
</feature>
<dbReference type="AlphaFoldDB" id="A0A9P7Y7E9"/>
<evidence type="ECO:0000313" key="2">
    <source>
        <dbReference type="EMBL" id="KAG9228758.1"/>
    </source>
</evidence>
<dbReference type="PANTHER" id="PTHR10701:SF5">
    <property type="entry name" value="N-ALPHA-ACETYLTRANSFERASE 38, NATC AUXILIARY SUBUNIT"/>
    <property type="match status" value="1"/>
</dbReference>
<sequence>MEKSQSEDYLKALLNENLRITTLDSRMFLGLFKCADSDCNIILAQTFEYRIPPPPKNVGKDSVTLDMTSRYLGLVVVPGEYIKKIEVEEFTSQMKKRRKPRHDIDIK</sequence>
<dbReference type="GO" id="GO:0031417">
    <property type="term" value="C:NatC complex"/>
    <property type="evidence" value="ECO:0007669"/>
    <property type="project" value="InterPro"/>
</dbReference>
<dbReference type="InterPro" id="IPR010920">
    <property type="entry name" value="LSM_dom_sf"/>
</dbReference>
<name>A0A9P7Y7E9_9HELO</name>
<dbReference type="CDD" id="cd06168">
    <property type="entry name" value="LSMD1"/>
    <property type="match status" value="1"/>
</dbReference>
<dbReference type="EMBL" id="MU251866">
    <property type="protein sequence ID" value="KAG9228758.1"/>
    <property type="molecule type" value="Genomic_DNA"/>
</dbReference>
<dbReference type="SMART" id="SM00651">
    <property type="entry name" value="Sm"/>
    <property type="match status" value="1"/>
</dbReference>
<dbReference type="Gene3D" id="2.30.30.100">
    <property type="match status" value="1"/>
</dbReference>
<reference evidence="2" key="1">
    <citation type="journal article" date="2021" name="IMA Fungus">
        <title>Genomic characterization of three marine fungi, including Emericellopsis atlantica sp. nov. with signatures of a generalist lifestyle and marine biomass degradation.</title>
        <authorList>
            <person name="Hagestad O.C."/>
            <person name="Hou L."/>
            <person name="Andersen J.H."/>
            <person name="Hansen E.H."/>
            <person name="Altermark B."/>
            <person name="Li C."/>
            <person name="Kuhnert E."/>
            <person name="Cox R.J."/>
            <person name="Crous P.W."/>
            <person name="Spatafora J.W."/>
            <person name="Lail K."/>
            <person name="Amirebrahimi M."/>
            <person name="Lipzen A."/>
            <person name="Pangilinan J."/>
            <person name="Andreopoulos W."/>
            <person name="Hayes R.D."/>
            <person name="Ng V."/>
            <person name="Grigoriev I.V."/>
            <person name="Jackson S.A."/>
            <person name="Sutton T.D.S."/>
            <person name="Dobson A.D.W."/>
            <person name="Rama T."/>
        </authorList>
    </citation>
    <scope>NUCLEOTIDE SEQUENCE</scope>
    <source>
        <strain evidence="2">TRa018bII</strain>
    </source>
</reference>
<dbReference type="InterPro" id="IPR050914">
    <property type="entry name" value="snRNP_SmB/NAA38-like"/>
</dbReference>
<dbReference type="OrthoDB" id="368909at2759"/>
<gene>
    <name evidence="2" type="ORF">BJ875DRAFT_388775</name>
</gene>
<dbReference type="Proteomes" id="UP000824998">
    <property type="component" value="Unassembled WGS sequence"/>
</dbReference>
<protein>
    <submittedName>
        <fullName evidence="2">LSM domain-containing protein</fullName>
    </submittedName>
</protein>
<dbReference type="PANTHER" id="PTHR10701">
    <property type="entry name" value="SMALL NUCLEAR RIBONUCLEOPROTEIN-ASSOCIATED PROTEIN B AND N"/>
    <property type="match status" value="1"/>
</dbReference>
<evidence type="ECO:0000313" key="3">
    <source>
        <dbReference type="Proteomes" id="UP000824998"/>
    </source>
</evidence>
<evidence type="ECO:0000259" key="1">
    <source>
        <dbReference type="SMART" id="SM00651"/>
    </source>
</evidence>
<accession>A0A9P7Y7E9</accession>
<proteinExistence type="predicted"/>
<dbReference type="Pfam" id="PF01423">
    <property type="entry name" value="LSM"/>
    <property type="match status" value="1"/>
</dbReference>
<comment type="caution">
    <text evidence="2">The sequence shown here is derived from an EMBL/GenBank/DDBJ whole genome shotgun (WGS) entry which is preliminary data.</text>
</comment>
<keyword evidence="3" id="KW-1185">Reference proteome</keyword>